<dbReference type="GO" id="GO:0016705">
    <property type="term" value="F:oxidoreductase activity, acting on paired donors, with incorporation or reduction of molecular oxygen"/>
    <property type="evidence" value="ECO:0007669"/>
    <property type="project" value="InterPro"/>
</dbReference>
<dbReference type="PANTHER" id="PTHR43244:SF1">
    <property type="entry name" value="5,10-METHYLENETETRAHYDROMETHANOPTERIN REDUCTASE"/>
    <property type="match status" value="1"/>
</dbReference>
<dbReference type="CDD" id="cd01097">
    <property type="entry name" value="Tetrahydromethanopterin_reductase"/>
    <property type="match status" value="1"/>
</dbReference>
<proteinExistence type="predicted"/>
<dbReference type="PANTHER" id="PTHR43244">
    <property type="match status" value="1"/>
</dbReference>
<evidence type="ECO:0000313" key="4">
    <source>
        <dbReference type="Proteomes" id="UP000590749"/>
    </source>
</evidence>
<evidence type="ECO:0000256" key="1">
    <source>
        <dbReference type="ARBA" id="ARBA00023002"/>
    </source>
</evidence>
<dbReference type="Gene3D" id="3.20.20.30">
    <property type="entry name" value="Luciferase-like domain"/>
    <property type="match status" value="1"/>
</dbReference>
<dbReference type="NCBIfam" id="TIGR03559">
    <property type="entry name" value="F420_Rv3520c"/>
    <property type="match status" value="1"/>
</dbReference>
<dbReference type="InterPro" id="IPR036661">
    <property type="entry name" value="Luciferase-like_sf"/>
</dbReference>
<keyword evidence="4" id="KW-1185">Reference proteome</keyword>
<dbReference type="AlphaFoldDB" id="A0A7W5AER6"/>
<dbReference type="InterPro" id="IPR011251">
    <property type="entry name" value="Luciferase-like_dom"/>
</dbReference>
<sequence>MRLGLSLGYQTAWSTPADHLAMAREADRLGYSVVWTAEAYGSDTVSMLGWIAGQTERIDLGAAVMQIPARTPAMTAMTAATLDTLSGKRFRLGLGVSGPQVSEGWHGVRFAKPLARTREYVAIVRQALSREAVSYQGEHYTLPLPGGAGKPLKLGFHPARTDIPVYLAAVGPKNLELAGEIADGWLGIFLAPDACGDQLRHIAAGRAKRGLGLSGFDVVASVPVAIGDDLDACADVIRPYAALYVGGMGSREQNFYNALAVRLGYADEAKTVQDLYLSRKPVEAAAALPREFIERTSIIGTREQVRKRIEEYAAAGVGTLSISPYVGGLESGLRTLRIVAEAFEESGVGR</sequence>
<keyword evidence="1" id="KW-0560">Oxidoreductase</keyword>
<gene>
    <name evidence="3" type="ORF">FHR83_002630</name>
</gene>
<dbReference type="InterPro" id="IPR050564">
    <property type="entry name" value="F420-G6PD/mer"/>
</dbReference>
<dbReference type="RefSeq" id="WP_183219249.1">
    <property type="nucleotide sequence ID" value="NZ_BMPW01000003.1"/>
</dbReference>
<evidence type="ECO:0000313" key="3">
    <source>
        <dbReference type="EMBL" id="MBB3094967.1"/>
    </source>
</evidence>
<feature type="domain" description="Luciferase-like" evidence="2">
    <location>
        <begin position="14"/>
        <end position="317"/>
    </location>
</feature>
<accession>A0A7W5AER6</accession>
<protein>
    <submittedName>
        <fullName evidence="3">F420-dependent oxidoreductase-like protein</fullName>
    </submittedName>
</protein>
<comment type="caution">
    <text evidence="3">The sequence shown here is derived from an EMBL/GenBank/DDBJ whole genome shotgun (WGS) entry which is preliminary data.</text>
</comment>
<evidence type="ECO:0000259" key="2">
    <source>
        <dbReference type="Pfam" id="PF00296"/>
    </source>
</evidence>
<organism evidence="3 4">
    <name type="scientific">Actinoplanes campanulatus</name>
    <dbReference type="NCBI Taxonomy" id="113559"/>
    <lineage>
        <taxon>Bacteria</taxon>
        <taxon>Bacillati</taxon>
        <taxon>Actinomycetota</taxon>
        <taxon>Actinomycetes</taxon>
        <taxon>Micromonosporales</taxon>
        <taxon>Micromonosporaceae</taxon>
        <taxon>Actinoplanes</taxon>
    </lineage>
</organism>
<dbReference type="SUPFAM" id="SSF51679">
    <property type="entry name" value="Bacterial luciferase-like"/>
    <property type="match status" value="1"/>
</dbReference>
<dbReference type="InterPro" id="IPR019951">
    <property type="entry name" value="F420_OxRdatse_Rv3520c_pred"/>
</dbReference>
<reference evidence="3 4" key="1">
    <citation type="submission" date="2020-08" db="EMBL/GenBank/DDBJ databases">
        <title>Genomic Encyclopedia of Type Strains, Phase III (KMG-III): the genomes of soil and plant-associated and newly described type strains.</title>
        <authorList>
            <person name="Whitman W."/>
        </authorList>
    </citation>
    <scope>NUCLEOTIDE SEQUENCE [LARGE SCALE GENOMIC DNA]</scope>
    <source>
        <strain evidence="3 4">CECT 3287</strain>
    </source>
</reference>
<dbReference type="Pfam" id="PF00296">
    <property type="entry name" value="Bac_luciferase"/>
    <property type="match status" value="1"/>
</dbReference>
<name>A0A7W5AER6_9ACTN</name>
<dbReference type="EMBL" id="JACHXF010000004">
    <property type="protein sequence ID" value="MBB3094967.1"/>
    <property type="molecule type" value="Genomic_DNA"/>
</dbReference>
<dbReference type="Proteomes" id="UP000590749">
    <property type="component" value="Unassembled WGS sequence"/>
</dbReference>